<evidence type="ECO:0000313" key="3">
    <source>
        <dbReference type="EMBL" id="RXI47628.1"/>
    </source>
</evidence>
<dbReference type="AlphaFoldDB" id="A0A4V1LEJ5"/>
<evidence type="ECO:0000313" key="2">
    <source>
        <dbReference type="EMBL" id="BDR80833.1"/>
    </source>
</evidence>
<gene>
    <name evidence="3" type="ORF">DP130_09955</name>
    <name evidence="2" type="ORF">K234311028_10790</name>
</gene>
<dbReference type="Proteomes" id="UP001321763">
    <property type="component" value="Chromosome"/>
</dbReference>
<evidence type="ECO:0000256" key="1">
    <source>
        <dbReference type="SAM" id="Coils"/>
    </source>
</evidence>
<keyword evidence="1" id="KW-0175">Coiled coil</keyword>
<protein>
    <submittedName>
        <fullName evidence="3">ATPase</fullName>
    </submittedName>
</protein>
<dbReference type="EMBL" id="AP026818">
    <property type="protein sequence ID" value="BDR80833.1"/>
    <property type="molecule type" value="Genomic_DNA"/>
</dbReference>
<proteinExistence type="predicted"/>
<dbReference type="EMBL" id="QMAP01000008">
    <property type="protein sequence ID" value="RXI47628.1"/>
    <property type="molecule type" value="Genomic_DNA"/>
</dbReference>
<evidence type="ECO:0000313" key="5">
    <source>
        <dbReference type="Proteomes" id="UP001321763"/>
    </source>
</evidence>
<dbReference type="OMA" id="YAQANEV"/>
<feature type="coiled-coil region" evidence="1">
    <location>
        <begin position="55"/>
        <end position="82"/>
    </location>
</feature>
<reference evidence="2 5" key="2">
    <citation type="submission" date="2022-09" db="EMBL/GenBank/DDBJ databases">
        <title>complete genome sequences of Clostridium tetani str. KHSU-234311-028 isolated from soil.</title>
        <authorList>
            <person name="Sekizuka T."/>
            <person name="Shitada C."/>
            <person name="Takahashi M."/>
            <person name="Kuroda M."/>
        </authorList>
    </citation>
    <scope>NUCLEOTIDE SEQUENCE [LARGE SCALE GENOMIC DNA]</scope>
    <source>
        <strain evidence="2 5">KHSU-234311-028</strain>
    </source>
</reference>
<dbReference type="Proteomes" id="UP000290921">
    <property type="component" value="Unassembled WGS sequence"/>
</dbReference>
<sequence length="175" mass="20680">MDVIKLLEYLQDIIETSSKVPMTGRVVVDRKEILDVIDRIMNELPAEIKKAQFICDRKEKIIEEGERERDRLQKESLEMFRERVNEHNITKEAEIVARDIISSAEADAKSIRLGARDYTHDVISSLEKDVLRYREKLMDNIKEEMEKFVHSLENDFKDTTKILQNNLKELEQMNK</sequence>
<dbReference type="GeneID" id="24252870"/>
<organism evidence="3 4">
    <name type="scientific">Clostridium tetani</name>
    <dbReference type="NCBI Taxonomy" id="1513"/>
    <lineage>
        <taxon>Bacteria</taxon>
        <taxon>Bacillati</taxon>
        <taxon>Bacillota</taxon>
        <taxon>Clostridia</taxon>
        <taxon>Eubacteriales</taxon>
        <taxon>Clostridiaceae</taxon>
        <taxon>Clostridium</taxon>
    </lineage>
</organism>
<dbReference type="RefSeq" id="WP_011099465.1">
    <property type="nucleotide sequence ID" value="NZ_AP026808.1"/>
</dbReference>
<evidence type="ECO:0000313" key="4">
    <source>
        <dbReference type="Proteomes" id="UP000290921"/>
    </source>
</evidence>
<reference evidence="3 4" key="1">
    <citation type="submission" date="2018-06" db="EMBL/GenBank/DDBJ databases">
        <title>Genome conservation of Clostridium tetani.</title>
        <authorList>
            <person name="Bruggemann H."/>
            <person name="Popoff M.R."/>
        </authorList>
    </citation>
    <scope>NUCLEOTIDE SEQUENCE [LARGE SCALE GENOMIC DNA]</scope>
    <source>
        <strain evidence="3 4">2017.061</strain>
    </source>
</reference>
<accession>A0A4V1LEJ5</accession>
<name>A0A4V1LEJ5_CLOTA</name>